<organism evidence="1 2">
    <name type="scientific">Candidatus Gallionella acididurans</name>
    <dbReference type="NCBI Taxonomy" id="1796491"/>
    <lineage>
        <taxon>Bacteria</taxon>
        <taxon>Pseudomonadati</taxon>
        <taxon>Pseudomonadota</taxon>
        <taxon>Betaproteobacteria</taxon>
        <taxon>Nitrosomonadales</taxon>
        <taxon>Gallionellaceae</taxon>
        <taxon>Gallionella</taxon>
    </lineage>
</organism>
<reference evidence="1 2" key="2">
    <citation type="submission" date="2016-03" db="EMBL/GenBank/DDBJ databases">
        <title>New uncultured bacterium of the family Gallionellaceae from acid mine drainage: description and reconstruction of genome based on metagenomic analysis of microbial community.</title>
        <authorList>
            <person name="Kadnikov V."/>
            <person name="Ivasenko D."/>
            <person name="Beletsky A."/>
            <person name="Mardanov A."/>
            <person name="Danilova E."/>
            <person name="Pimenov N."/>
            <person name="Karnachuk O."/>
            <person name="Ravin N."/>
        </authorList>
    </citation>
    <scope>NUCLEOTIDE SEQUENCE [LARGE SCALE GENOMIC DNA]</scope>
    <source>
        <strain evidence="1">ShG14-8</strain>
    </source>
</reference>
<proteinExistence type="predicted"/>
<evidence type="ECO:0000313" key="2">
    <source>
        <dbReference type="Proteomes" id="UP000070578"/>
    </source>
</evidence>
<protein>
    <submittedName>
        <fullName evidence="1">Formate dehydrogenase subunit delta</fullName>
    </submittedName>
</protein>
<gene>
    <name evidence="1" type="ORF">AWT59_0901</name>
</gene>
<dbReference type="AlphaFoldDB" id="A0A139BVE9"/>
<dbReference type="InterPro" id="IPR021074">
    <property type="entry name" value="Formate_DH_dsu"/>
</dbReference>
<dbReference type="EMBL" id="LSLI01000014">
    <property type="protein sequence ID" value="KXS32974.1"/>
    <property type="molecule type" value="Genomic_DNA"/>
</dbReference>
<name>A0A139BVE9_9PROT</name>
<dbReference type="Pfam" id="PF11390">
    <property type="entry name" value="FdsD"/>
    <property type="match status" value="1"/>
</dbReference>
<reference evidence="1 2" key="1">
    <citation type="submission" date="2016-02" db="EMBL/GenBank/DDBJ databases">
        <authorList>
            <person name="Wen L."/>
            <person name="He K."/>
            <person name="Yang H."/>
        </authorList>
    </citation>
    <scope>NUCLEOTIDE SEQUENCE [LARGE SCALE GENOMIC DNA]</scope>
    <source>
        <strain evidence="1">ShG14-8</strain>
    </source>
</reference>
<sequence>MDMHNLIHMANQIGSFFEAMPEQDEALKGIASHLQHFWEPRMRSQLLEYVDAENGKDIAPLVLSAIRAHRNMLVSQKQA</sequence>
<evidence type="ECO:0000313" key="1">
    <source>
        <dbReference type="EMBL" id="KXS32974.1"/>
    </source>
</evidence>
<dbReference type="PATRIC" id="fig|1796491.3.peg.986"/>
<comment type="caution">
    <text evidence="1">The sequence shown here is derived from an EMBL/GenBank/DDBJ whole genome shotgun (WGS) entry which is preliminary data.</text>
</comment>
<dbReference type="Proteomes" id="UP000070578">
    <property type="component" value="Unassembled WGS sequence"/>
</dbReference>
<accession>A0A139BVE9</accession>